<dbReference type="EMBL" id="AWQU01000042">
    <property type="protein sequence ID" value="KFB07944.1"/>
    <property type="molecule type" value="Genomic_DNA"/>
</dbReference>
<keyword evidence="2" id="KW-0449">Lipoprotein</keyword>
<feature type="region of interest" description="Disordered" evidence="1">
    <location>
        <begin position="36"/>
        <end position="113"/>
    </location>
</feature>
<keyword evidence="3" id="KW-1185">Reference proteome</keyword>
<evidence type="ECO:0000313" key="2">
    <source>
        <dbReference type="EMBL" id="KFB07944.1"/>
    </source>
</evidence>
<dbReference type="InterPro" id="IPR011653">
    <property type="entry name" value="Lipoprotein_p35"/>
</dbReference>
<feature type="compositionally biased region" description="Basic and acidic residues" evidence="1">
    <location>
        <begin position="89"/>
        <end position="113"/>
    </location>
</feature>
<sequence>MEKKKKNKLKKILLSISSIGLLLAIPTAVVLSLNKPTHTQKKSPDTDQPKNDDINLDKKSGNPDEEKIPNDNDVINKDDKDNNINSDTNDEKEKNNIDKKEENKDNEKEQENNEFSIDLKKDISLITTTDEFFKNNDKKLLEDLLNKDKKIITTSNNDMQSSTISLSNNLDFKKTKTFKQVDLTNKQIIYFNNNEIIKISNIDDLFKYIETDDFINKLIKKNNENITYKLKDKNDFYVDKQFIYFTFNELSNSKVNKEIIISIPLSNIEINLKDIAINLTKENKTITEKVNIKLNAPLSFSDIDQKKQLLLIDYNFNSEKFKVEVLKQLGLIEKNTNDNKINYSKIADKLKLFNSEIKDIKIITSSNKAPGTKGFDNKYDIVLTIVPKQGFHWEDNTNVEKQLKMKNINIVLKTATWENVGKYYNNDIKLLVSRFRTNKGLRNQFKHELDKQIIVIDVQELMKDDLKKWNMDVEFVDIWSDFWSYRKAYVRMKLVPLPGYTYEYNKYENEAYFTLEVKLGYGN</sequence>
<dbReference type="Proteomes" id="UP000028523">
    <property type="component" value="Unassembled WGS sequence"/>
</dbReference>
<name>A0A084U4Q8_MALIO</name>
<dbReference type="RefSeq" id="WP_036451317.1">
    <property type="nucleotide sequence ID" value="NZ_AWQU01000042.1"/>
</dbReference>
<reference evidence="2 3" key="1">
    <citation type="journal article" date="2014" name="PLoS ONE">
        <title>Reduction of Hydrogen Peroxide Accumulation and Toxicity by a Catalase from Mycoplasma iowae.</title>
        <authorList>
            <person name="Pritchard R.E."/>
            <person name="Prassinos A.J."/>
            <person name="Osborne J.D."/>
            <person name="Raviv Z."/>
            <person name="Balish M.F."/>
        </authorList>
    </citation>
    <scope>NUCLEOTIDE SEQUENCE [LARGE SCALE GENOMIC DNA]</scope>
    <source>
        <strain evidence="2 3">DK-CPA</strain>
    </source>
</reference>
<accession>A0A084U4Q8</accession>
<proteinExistence type="predicted"/>
<protein>
    <submittedName>
        <fullName evidence="2">p35 lipoprotein family protein</fullName>
    </submittedName>
</protein>
<gene>
    <name evidence="2" type="ORF">P271_809</name>
</gene>
<dbReference type="GO" id="GO:0016020">
    <property type="term" value="C:membrane"/>
    <property type="evidence" value="ECO:0007669"/>
    <property type="project" value="InterPro"/>
</dbReference>
<dbReference type="Pfam" id="PF07668">
    <property type="entry name" value="MpPF1"/>
    <property type="match status" value="1"/>
</dbReference>
<evidence type="ECO:0000256" key="1">
    <source>
        <dbReference type="SAM" id="MobiDB-lite"/>
    </source>
</evidence>
<evidence type="ECO:0000313" key="3">
    <source>
        <dbReference type="Proteomes" id="UP000028523"/>
    </source>
</evidence>
<feature type="compositionally biased region" description="Basic and acidic residues" evidence="1">
    <location>
        <begin position="42"/>
        <end position="82"/>
    </location>
</feature>
<dbReference type="AlphaFoldDB" id="A0A084U4Q8"/>
<organism evidence="2 3">
    <name type="scientific">Malacoplasma iowae DK-CPA</name>
    <dbReference type="NCBI Taxonomy" id="1394179"/>
    <lineage>
        <taxon>Bacteria</taxon>
        <taxon>Bacillati</taxon>
        <taxon>Mycoplasmatota</taxon>
        <taxon>Mycoplasmoidales</taxon>
        <taxon>Mycoplasmoidaceae</taxon>
        <taxon>Malacoplasma</taxon>
    </lineage>
</organism>
<comment type="caution">
    <text evidence="2">The sequence shown here is derived from an EMBL/GenBank/DDBJ whole genome shotgun (WGS) entry which is preliminary data.</text>
</comment>